<dbReference type="InterPro" id="IPR051083">
    <property type="entry name" value="GrpII_Intron_Splice-Mob/Def"/>
</dbReference>
<dbReference type="GO" id="GO:0051607">
    <property type="term" value="P:defense response to virus"/>
    <property type="evidence" value="ECO:0007669"/>
    <property type="project" value="UniProtKB-KW"/>
</dbReference>
<dbReference type="NCBIfam" id="TIGR04416">
    <property type="entry name" value="group_II_RT_mat"/>
    <property type="match status" value="1"/>
</dbReference>
<evidence type="ECO:0000256" key="2">
    <source>
        <dbReference type="ARBA" id="ARBA00022695"/>
    </source>
</evidence>
<keyword evidence="4" id="KW-0460">Magnesium</keyword>
<comment type="similarity">
    <text evidence="6">Belongs to the bacterial reverse transcriptase family.</text>
</comment>
<keyword evidence="5" id="KW-0051">Antiviral defense</keyword>
<accession>A0A0F9M6Q3</accession>
<name>A0A0F9M6Q3_9ZZZZ</name>
<evidence type="ECO:0000259" key="8">
    <source>
        <dbReference type="PROSITE" id="PS50878"/>
    </source>
</evidence>
<comment type="caution">
    <text evidence="9">The sequence shown here is derived from an EMBL/GenBank/DDBJ whole genome shotgun (WGS) entry which is preliminary data.</text>
</comment>
<dbReference type="GO" id="GO:0003723">
    <property type="term" value="F:RNA binding"/>
    <property type="evidence" value="ECO:0007669"/>
    <property type="project" value="InterPro"/>
</dbReference>
<dbReference type="GO" id="GO:0003964">
    <property type="term" value="F:RNA-directed DNA polymerase activity"/>
    <property type="evidence" value="ECO:0007669"/>
    <property type="project" value="UniProtKB-EC"/>
</dbReference>
<keyword evidence="1" id="KW-0808">Transferase</keyword>
<sequence length="420" mass="48822">MNSAKPFDISKRLVWEAYQRVKSNRGAAGVDGQTIQDFDRDLSKNLYLIWNRMSSGSYFPPAVKAVPIPKKSGGERLLGVPTVSDRIAQTVVTMTLEPILEPVFHADSYGYRRGKSAHDALAITRKRCWERDWVLEYDIRGLFDHIDHELLLKALDHHCSESWVLLYVKRWLTAPMQTKDGKQEGRNVGTPQGGPLSPVLANLFLHYALDRWLTVHHPDIPFCRYADDGILHCRSEREAQYLHSQLDMRLRQCGLEMHPDKTKVVYCKDSRRQGNHENIKFDFLGYTFRPRRIVNRSGRSSLGFTPAVSRQSMTSMRQAVRRWHLNLRSELSIDQIAKALAPRVRGWIRYYCRFRGSEFQPVADHIDRAIIRWAMRKYKRLRGKKMRAVSWLDRIKRKHPNLFVHWSGRGAFAVEAMGAR</sequence>
<dbReference type="Pfam" id="PF08388">
    <property type="entry name" value="GIIM"/>
    <property type="match status" value="1"/>
</dbReference>
<keyword evidence="3" id="KW-0479">Metal-binding</keyword>
<evidence type="ECO:0000256" key="3">
    <source>
        <dbReference type="ARBA" id="ARBA00022723"/>
    </source>
</evidence>
<dbReference type="InterPro" id="IPR000123">
    <property type="entry name" value="Reverse_transcriptase_msDNA"/>
</dbReference>
<dbReference type="AlphaFoldDB" id="A0A0F9M6Q3"/>
<dbReference type="PANTHER" id="PTHR34047">
    <property type="entry name" value="NUCLEAR INTRON MATURASE 1, MITOCHONDRIAL-RELATED"/>
    <property type="match status" value="1"/>
</dbReference>
<dbReference type="CDD" id="cd01651">
    <property type="entry name" value="RT_G2_intron"/>
    <property type="match status" value="1"/>
</dbReference>
<dbReference type="InterPro" id="IPR030931">
    <property type="entry name" value="Group_II_RT_mat"/>
</dbReference>
<dbReference type="SUPFAM" id="SSF56672">
    <property type="entry name" value="DNA/RNA polymerases"/>
    <property type="match status" value="1"/>
</dbReference>
<evidence type="ECO:0000256" key="4">
    <source>
        <dbReference type="ARBA" id="ARBA00022842"/>
    </source>
</evidence>
<dbReference type="Pfam" id="PF00078">
    <property type="entry name" value="RVT_1"/>
    <property type="match status" value="1"/>
</dbReference>
<dbReference type="EMBL" id="LAZR01010820">
    <property type="protein sequence ID" value="KKM64867.1"/>
    <property type="molecule type" value="Genomic_DNA"/>
</dbReference>
<evidence type="ECO:0000256" key="1">
    <source>
        <dbReference type="ARBA" id="ARBA00022679"/>
    </source>
</evidence>
<gene>
    <name evidence="9" type="ORF">LCGC14_1497050</name>
</gene>
<protein>
    <recommendedName>
        <fullName evidence="8">Reverse transcriptase domain-containing protein</fullName>
    </recommendedName>
</protein>
<evidence type="ECO:0000256" key="5">
    <source>
        <dbReference type="ARBA" id="ARBA00023118"/>
    </source>
</evidence>
<dbReference type="InterPro" id="IPR013597">
    <property type="entry name" value="Mat_intron_G2"/>
</dbReference>
<evidence type="ECO:0000256" key="7">
    <source>
        <dbReference type="ARBA" id="ARBA00048173"/>
    </source>
</evidence>
<reference evidence="9" key="1">
    <citation type="journal article" date="2015" name="Nature">
        <title>Complex archaea that bridge the gap between prokaryotes and eukaryotes.</title>
        <authorList>
            <person name="Spang A."/>
            <person name="Saw J.H."/>
            <person name="Jorgensen S.L."/>
            <person name="Zaremba-Niedzwiedzka K."/>
            <person name="Martijn J."/>
            <person name="Lind A.E."/>
            <person name="van Eijk R."/>
            <person name="Schleper C."/>
            <person name="Guy L."/>
            <person name="Ettema T.J."/>
        </authorList>
    </citation>
    <scope>NUCLEOTIDE SEQUENCE</scope>
</reference>
<organism evidence="9">
    <name type="scientific">marine sediment metagenome</name>
    <dbReference type="NCBI Taxonomy" id="412755"/>
    <lineage>
        <taxon>unclassified sequences</taxon>
        <taxon>metagenomes</taxon>
        <taxon>ecological metagenomes</taxon>
    </lineage>
</organism>
<comment type="catalytic activity">
    <reaction evidence="7">
        <text>DNA(n) + a 2'-deoxyribonucleoside 5'-triphosphate = DNA(n+1) + diphosphate</text>
        <dbReference type="Rhea" id="RHEA:22508"/>
        <dbReference type="Rhea" id="RHEA-COMP:17339"/>
        <dbReference type="Rhea" id="RHEA-COMP:17340"/>
        <dbReference type="ChEBI" id="CHEBI:33019"/>
        <dbReference type="ChEBI" id="CHEBI:61560"/>
        <dbReference type="ChEBI" id="CHEBI:173112"/>
        <dbReference type="EC" id="2.7.7.49"/>
    </reaction>
</comment>
<evidence type="ECO:0000256" key="6">
    <source>
        <dbReference type="ARBA" id="ARBA00034120"/>
    </source>
</evidence>
<keyword evidence="2" id="KW-0548">Nucleotidyltransferase</keyword>
<dbReference type="PRINTS" id="PR00866">
    <property type="entry name" value="RNADNAPOLMS"/>
</dbReference>
<feature type="domain" description="Reverse transcriptase" evidence="8">
    <location>
        <begin position="49"/>
        <end position="288"/>
    </location>
</feature>
<dbReference type="InterPro" id="IPR000477">
    <property type="entry name" value="RT_dom"/>
</dbReference>
<dbReference type="PROSITE" id="PS50878">
    <property type="entry name" value="RT_POL"/>
    <property type="match status" value="1"/>
</dbReference>
<dbReference type="InterPro" id="IPR043502">
    <property type="entry name" value="DNA/RNA_pol_sf"/>
</dbReference>
<evidence type="ECO:0000313" key="9">
    <source>
        <dbReference type="EMBL" id="KKM64867.1"/>
    </source>
</evidence>
<proteinExistence type="inferred from homology"/>
<dbReference type="GO" id="GO:0046872">
    <property type="term" value="F:metal ion binding"/>
    <property type="evidence" value="ECO:0007669"/>
    <property type="project" value="UniProtKB-KW"/>
</dbReference>
<dbReference type="PANTHER" id="PTHR34047:SF3">
    <property type="entry name" value="BLR2052 PROTEIN"/>
    <property type="match status" value="1"/>
</dbReference>